<comment type="caution">
    <text evidence="1">The sequence shown here is derived from an EMBL/GenBank/DDBJ whole genome shotgun (WGS) entry which is preliminary data.</text>
</comment>
<dbReference type="Proteomes" id="UP001594351">
    <property type="component" value="Unassembled WGS sequence"/>
</dbReference>
<protein>
    <submittedName>
        <fullName evidence="1">Uncharacterized protein</fullName>
    </submittedName>
</protein>
<proteinExistence type="predicted"/>
<keyword evidence="2" id="KW-1185">Reference proteome</keyword>
<name>A0ABV6YX22_UNCC1</name>
<accession>A0ABV6YX22</accession>
<evidence type="ECO:0000313" key="2">
    <source>
        <dbReference type="Proteomes" id="UP001594351"/>
    </source>
</evidence>
<organism evidence="1 2">
    <name type="scientific">candidate division CSSED10-310 bacterium</name>
    <dbReference type="NCBI Taxonomy" id="2855610"/>
    <lineage>
        <taxon>Bacteria</taxon>
        <taxon>Bacteria division CSSED10-310</taxon>
    </lineage>
</organism>
<gene>
    <name evidence="1" type="ORF">ACFL27_11175</name>
</gene>
<dbReference type="EMBL" id="JBHPBY010000121">
    <property type="protein sequence ID" value="MFC1850744.1"/>
    <property type="molecule type" value="Genomic_DNA"/>
</dbReference>
<evidence type="ECO:0000313" key="1">
    <source>
        <dbReference type="EMBL" id="MFC1850744.1"/>
    </source>
</evidence>
<reference evidence="1 2" key="1">
    <citation type="submission" date="2024-09" db="EMBL/GenBank/DDBJ databases">
        <title>Laminarin stimulates single cell rates of sulfate reduction while oxygen inhibits transcriptomic activity in coastal marine sediment.</title>
        <authorList>
            <person name="Lindsay M."/>
            <person name="Orcutt B."/>
            <person name="Emerson D."/>
            <person name="Stepanauskas R."/>
            <person name="D'Angelo T."/>
        </authorList>
    </citation>
    <scope>NUCLEOTIDE SEQUENCE [LARGE SCALE GENOMIC DNA]</scope>
    <source>
        <strain evidence="1">SAG AM-311-K15</strain>
    </source>
</reference>
<sequence length="331" mass="38894">MLIPQGSQGRVIFERTKVKSIDFDTLLAQQFVSTIKKSEKQSGYISFEYEDRTDVLIIFENQIRDALRIFRDNVRLTLTTDEVVSHAKQNLDGFVYSYKMPLNFLEMLWNSCTVKPRHENLSTRFIVWERYLEALQQQTFNGYLEMISHDLLVYLVLQNGEIIEEFLDDAPDMSKPLSFCLYDPPTPYFVSEVDAIRLNFIDIFKDMLMTTYSLIVQLENAPEVLSTTLDLARQKYPLLLKKVRTTKVGALTFETIIKNLDEMPASDARESFLDCLIEVLHQRLILIKEHFGQEYLDRTLIELKLVQIYNQKALQQFTVGEYLFTLWKRFE</sequence>